<evidence type="ECO:0000313" key="1">
    <source>
        <dbReference type="EMBL" id="KAJ8527797.1"/>
    </source>
</evidence>
<reference evidence="2" key="1">
    <citation type="journal article" date="2023" name="Proc. Natl. Acad. Sci. U.S.A.">
        <title>Genomic and structural basis for evolution of tropane alkaloid biosynthesis.</title>
        <authorList>
            <person name="Wanga Y.-J."/>
            <person name="Taina T."/>
            <person name="Yua J.-Y."/>
            <person name="Lia J."/>
            <person name="Xua B."/>
            <person name="Chenc J."/>
            <person name="D'Auriad J.C."/>
            <person name="Huanga J.-P."/>
            <person name="Huanga S.-X."/>
        </authorList>
    </citation>
    <scope>NUCLEOTIDE SEQUENCE [LARGE SCALE GENOMIC DNA]</scope>
    <source>
        <strain evidence="2">cv. KIB-2019</strain>
    </source>
</reference>
<dbReference type="PANTHER" id="PTHR33785">
    <property type="entry name" value="OS06G0550800 PROTEIN"/>
    <property type="match status" value="1"/>
</dbReference>
<dbReference type="OrthoDB" id="1911878at2759"/>
<dbReference type="PANTHER" id="PTHR33785:SF12">
    <property type="entry name" value="DUF1685 FAMILY PROTEIN"/>
    <property type="match status" value="1"/>
</dbReference>
<name>A0A9Q1L5S9_9SOLA</name>
<dbReference type="InterPro" id="IPR012881">
    <property type="entry name" value="DUF1685"/>
</dbReference>
<gene>
    <name evidence="1" type="ORF">K7X08_015248</name>
</gene>
<accession>A0A9Q1L5S9</accession>
<organism evidence="1 2">
    <name type="scientific">Anisodus acutangulus</name>
    <dbReference type="NCBI Taxonomy" id="402998"/>
    <lineage>
        <taxon>Eukaryota</taxon>
        <taxon>Viridiplantae</taxon>
        <taxon>Streptophyta</taxon>
        <taxon>Embryophyta</taxon>
        <taxon>Tracheophyta</taxon>
        <taxon>Spermatophyta</taxon>
        <taxon>Magnoliopsida</taxon>
        <taxon>eudicotyledons</taxon>
        <taxon>Gunneridae</taxon>
        <taxon>Pentapetalae</taxon>
        <taxon>asterids</taxon>
        <taxon>lamiids</taxon>
        <taxon>Solanales</taxon>
        <taxon>Solanaceae</taxon>
        <taxon>Solanoideae</taxon>
        <taxon>Hyoscyameae</taxon>
        <taxon>Anisodus</taxon>
    </lineage>
</organism>
<proteinExistence type="predicted"/>
<dbReference type="AlphaFoldDB" id="A0A9Q1L5S9"/>
<dbReference type="Proteomes" id="UP001152561">
    <property type="component" value="Unassembled WGS sequence"/>
</dbReference>
<dbReference type="EMBL" id="JAJAGQ010000023">
    <property type="protein sequence ID" value="KAJ8527797.1"/>
    <property type="molecule type" value="Genomic_DNA"/>
</dbReference>
<dbReference type="Pfam" id="PF07939">
    <property type="entry name" value="DUF1685"/>
    <property type="match status" value="1"/>
</dbReference>
<evidence type="ECO:0000313" key="2">
    <source>
        <dbReference type="Proteomes" id="UP001152561"/>
    </source>
</evidence>
<comment type="caution">
    <text evidence="1">The sequence shown here is derived from an EMBL/GenBank/DDBJ whole genome shotgun (WGS) entry which is preliminary data.</text>
</comment>
<protein>
    <submittedName>
        <fullName evidence="1">Uncharacterized protein</fullName>
    </submittedName>
</protein>
<sequence>MEVEEVELLKLFDTCWFKQGILFSNTHRLTTKQVQENPHEVQEIPHDEIQESAKLLGRSQSDYCIILDDNSTSFSPLGNNSPTSVIITRNKVAQAVNTKVEQKRNAKRGVKGIIRIRRSSSDLELEELKGFLDLGFEFSEEDKNSRLVTIVPGLQKWGNKVVDQEVVENSTSKKRDIIVQRPYLSEAWEILEKRKMIRKLVKWRFPAMHNEINMKDNLKFWAQTVASTFR</sequence>
<keyword evidence="2" id="KW-1185">Reference proteome</keyword>